<proteinExistence type="predicted"/>
<feature type="transmembrane region" description="Helical" evidence="1">
    <location>
        <begin position="45"/>
        <end position="63"/>
    </location>
</feature>
<dbReference type="EMBL" id="CP023275">
    <property type="protein sequence ID" value="ATB69250.1"/>
    <property type="molecule type" value="Genomic_DNA"/>
</dbReference>
<dbReference type="InterPro" id="IPR032820">
    <property type="entry name" value="ATPase_put"/>
</dbReference>
<reference evidence="3" key="1">
    <citation type="submission" date="2017-09" db="EMBL/GenBank/DDBJ databases">
        <title>The complete genome of Sulfurospirillum sp. JPD-1.</title>
        <authorList>
            <person name="Goris T."/>
        </authorList>
    </citation>
    <scope>NUCLEOTIDE SEQUENCE [LARGE SCALE GENOMIC DNA]</scope>
    <source>
        <strain evidence="3">JPD-1</strain>
    </source>
</reference>
<sequence length="98" mass="10943">MSEKPKYGKLIEGAEQLSLGISIVVAVLIGIGVGMLMSNVFNTPWLLWVGVFWGVGGAILNVYKAYKKNVASLDELKDDVRYKKYQQTKDDDEDDDDK</sequence>
<protein>
    <submittedName>
        <fullName evidence="2">Membrane protein</fullName>
    </submittedName>
</protein>
<dbReference type="RefSeq" id="WP_096046347.1">
    <property type="nucleotide sequence ID" value="NZ_CP023275.1"/>
</dbReference>
<keyword evidence="1" id="KW-0812">Transmembrane</keyword>
<evidence type="ECO:0000313" key="2">
    <source>
        <dbReference type="EMBL" id="ATB69250.1"/>
    </source>
</evidence>
<gene>
    <name evidence="2" type="ORF">SJPD1_1138</name>
</gene>
<accession>A0A290HUB8</accession>
<dbReference type="Proteomes" id="UP000217349">
    <property type="component" value="Chromosome"/>
</dbReference>
<dbReference type="OrthoDB" id="5329702at2"/>
<keyword evidence="1" id="KW-1133">Transmembrane helix</keyword>
<organism evidence="2 3">
    <name type="scientific">Sulfurospirillum diekertiae</name>
    <dbReference type="NCBI Taxonomy" id="1854492"/>
    <lineage>
        <taxon>Bacteria</taxon>
        <taxon>Pseudomonadati</taxon>
        <taxon>Campylobacterota</taxon>
        <taxon>Epsilonproteobacteria</taxon>
        <taxon>Campylobacterales</taxon>
        <taxon>Sulfurospirillaceae</taxon>
        <taxon>Sulfurospirillum</taxon>
    </lineage>
</organism>
<dbReference type="KEGG" id="sulj:SJPD1_1138"/>
<evidence type="ECO:0000313" key="3">
    <source>
        <dbReference type="Proteomes" id="UP000217349"/>
    </source>
</evidence>
<feature type="transmembrane region" description="Helical" evidence="1">
    <location>
        <begin position="21"/>
        <end position="39"/>
    </location>
</feature>
<name>A0A290HUB8_9BACT</name>
<evidence type="ECO:0000256" key="1">
    <source>
        <dbReference type="SAM" id="Phobius"/>
    </source>
</evidence>
<dbReference type="Pfam" id="PF09527">
    <property type="entry name" value="ATPase_gene1"/>
    <property type="match status" value="1"/>
</dbReference>
<keyword evidence="1" id="KW-0472">Membrane</keyword>
<dbReference type="AlphaFoldDB" id="A0A290HUB8"/>